<dbReference type="Pfam" id="PF18922">
    <property type="entry name" value="DUF5672"/>
    <property type="match status" value="1"/>
</dbReference>
<accession>A0A9X4R892</accession>
<feature type="domain" description="DUF5672" evidence="1">
    <location>
        <begin position="62"/>
        <end position="193"/>
    </location>
</feature>
<dbReference type="InterPro" id="IPR043729">
    <property type="entry name" value="DUF5672"/>
</dbReference>
<sequence>MPEKTLIADLRGRVALVCLETRHLGLALNAIRRCTERFRFDEILLFTDQDWVVDGVTVVRCEPIRSAQEYSKFMLGDFHRHIRAPHFLVAQWDGFVIHPEKWREDFLAWDYIGAPWPHRDDAVGNGGFSLRSVRLHQAVSTLPQPECHPEDSFICLWNRPQLEALGMRFAPLALAREFSAETDGYEYQPFGFHRFGNFNEAYDEAGLLDFLRAAPDDILLSTEGRVLLKKSLLLGRRAVTRELMARRLAGPLRMRIDTLWIRLRYGLRRVFSR</sequence>
<dbReference type="RefSeq" id="WP_268152243.1">
    <property type="nucleotide sequence ID" value="NZ_JAPPUW010000015.1"/>
</dbReference>
<gene>
    <name evidence="2" type="ORF">EXJ73_10890</name>
</gene>
<evidence type="ECO:0000313" key="3">
    <source>
        <dbReference type="Proteomes" id="UP001152766"/>
    </source>
</evidence>
<dbReference type="Proteomes" id="UP001152766">
    <property type="component" value="Unassembled WGS sequence"/>
</dbReference>
<proteinExistence type="predicted"/>
<evidence type="ECO:0000313" key="2">
    <source>
        <dbReference type="EMBL" id="MDG0862978.1"/>
    </source>
</evidence>
<reference evidence="2" key="1">
    <citation type="submission" date="2019-02" db="EMBL/GenBank/DDBJ databases">
        <title>Draft genome of the type strain Pelomonas aquatica CCUG 52575T.</title>
        <authorList>
            <person name="Gomila M."/>
            <person name="Lalucat J."/>
        </authorList>
    </citation>
    <scope>NUCLEOTIDE SEQUENCE</scope>
    <source>
        <strain evidence="2">CCUG 52575</strain>
    </source>
</reference>
<comment type="caution">
    <text evidence="2">The sequence shown here is derived from an EMBL/GenBank/DDBJ whole genome shotgun (WGS) entry which is preliminary data.</text>
</comment>
<dbReference type="AlphaFoldDB" id="A0A9X4R892"/>
<evidence type="ECO:0000259" key="1">
    <source>
        <dbReference type="Pfam" id="PF18922"/>
    </source>
</evidence>
<keyword evidence="3" id="KW-1185">Reference proteome</keyword>
<organism evidence="2 3">
    <name type="scientific">Pelomonas aquatica</name>
    <dbReference type="NCBI Taxonomy" id="431058"/>
    <lineage>
        <taxon>Bacteria</taxon>
        <taxon>Pseudomonadati</taxon>
        <taxon>Pseudomonadota</taxon>
        <taxon>Betaproteobacteria</taxon>
        <taxon>Burkholderiales</taxon>
        <taxon>Sphaerotilaceae</taxon>
        <taxon>Roseateles</taxon>
    </lineage>
</organism>
<protein>
    <recommendedName>
        <fullName evidence="1">DUF5672 domain-containing protein</fullName>
    </recommendedName>
</protein>
<dbReference type="EMBL" id="SGUG01000013">
    <property type="protein sequence ID" value="MDG0862978.1"/>
    <property type="molecule type" value="Genomic_DNA"/>
</dbReference>
<name>A0A9X4R892_9BURK</name>